<name>A0ABR2H162_9EUKA</name>
<evidence type="ECO:0000313" key="1">
    <source>
        <dbReference type="EMBL" id="KAK8839935.1"/>
    </source>
</evidence>
<comment type="caution">
    <text evidence="1">The sequence shown here is derived from an EMBL/GenBank/DDBJ whole genome shotgun (WGS) entry which is preliminary data.</text>
</comment>
<evidence type="ECO:0000313" key="2">
    <source>
        <dbReference type="Proteomes" id="UP001470230"/>
    </source>
</evidence>
<accession>A0ABR2H162</accession>
<sequence>MRLLESLICSESSGGYWESDSEKPNPWFQIKFKNMKLDAIGYVLKSTYHTSGSSYPNSWILAGSIDEENCETLDQVDNKFDLLEANYIAAFECSEKETEEPFGVFRFQMTEPTVDTNWIFGLSKVELFGDLVIEESQ</sequence>
<organism evidence="1 2">
    <name type="scientific">Tritrichomonas musculus</name>
    <dbReference type="NCBI Taxonomy" id="1915356"/>
    <lineage>
        <taxon>Eukaryota</taxon>
        <taxon>Metamonada</taxon>
        <taxon>Parabasalia</taxon>
        <taxon>Tritrichomonadida</taxon>
        <taxon>Tritrichomonadidae</taxon>
        <taxon>Tritrichomonas</taxon>
    </lineage>
</organism>
<dbReference type="InterPro" id="IPR008979">
    <property type="entry name" value="Galactose-bd-like_sf"/>
</dbReference>
<proteinExistence type="predicted"/>
<protein>
    <recommendedName>
        <fullName evidence="3">F5/8 type C domain-containing protein</fullName>
    </recommendedName>
</protein>
<dbReference type="SUPFAM" id="SSF49785">
    <property type="entry name" value="Galactose-binding domain-like"/>
    <property type="match status" value="1"/>
</dbReference>
<dbReference type="Proteomes" id="UP001470230">
    <property type="component" value="Unassembled WGS sequence"/>
</dbReference>
<dbReference type="Gene3D" id="2.60.120.260">
    <property type="entry name" value="Galactose-binding domain-like"/>
    <property type="match status" value="1"/>
</dbReference>
<evidence type="ECO:0008006" key="3">
    <source>
        <dbReference type="Google" id="ProtNLM"/>
    </source>
</evidence>
<keyword evidence="2" id="KW-1185">Reference proteome</keyword>
<gene>
    <name evidence="1" type="ORF">M9Y10_031650</name>
</gene>
<dbReference type="EMBL" id="JAPFFF010000050">
    <property type="protein sequence ID" value="KAK8839935.1"/>
    <property type="molecule type" value="Genomic_DNA"/>
</dbReference>
<reference evidence="1 2" key="1">
    <citation type="submission" date="2024-04" db="EMBL/GenBank/DDBJ databases">
        <title>Tritrichomonas musculus Genome.</title>
        <authorList>
            <person name="Alves-Ferreira E."/>
            <person name="Grigg M."/>
            <person name="Lorenzi H."/>
            <person name="Galac M."/>
        </authorList>
    </citation>
    <scope>NUCLEOTIDE SEQUENCE [LARGE SCALE GENOMIC DNA]</scope>
    <source>
        <strain evidence="1 2">EAF2021</strain>
    </source>
</reference>